<reference evidence="1 2" key="1">
    <citation type="submission" date="2017-08" db="EMBL/GenBank/DDBJ databases">
        <title>Infants hospitalized years apart are colonized by the same room-sourced microbial strains.</title>
        <authorList>
            <person name="Brooks B."/>
            <person name="Olm M.R."/>
            <person name="Firek B.A."/>
            <person name="Baker R."/>
            <person name="Thomas B.C."/>
            <person name="Morowitz M.J."/>
            <person name="Banfield J.F."/>
        </authorList>
    </citation>
    <scope>NUCLEOTIDE SEQUENCE [LARGE SCALE GENOMIC DNA]</scope>
    <source>
        <strain evidence="1">S2_003_000_R2_14</strain>
    </source>
</reference>
<comment type="caution">
    <text evidence="1">The sequence shown here is derived from an EMBL/GenBank/DDBJ whole genome shotgun (WGS) entry which is preliminary data.</text>
</comment>
<dbReference type="EMBL" id="QFQP01000027">
    <property type="protein sequence ID" value="PZR08075.1"/>
    <property type="molecule type" value="Genomic_DNA"/>
</dbReference>
<dbReference type="Gene3D" id="1.20.910.10">
    <property type="entry name" value="Heme oxygenase-like"/>
    <property type="match status" value="1"/>
</dbReference>
<dbReference type="InterPro" id="IPR016084">
    <property type="entry name" value="Haem_Oase-like_multi-hlx"/>
</dbReference>
<evidence type="ECO:0008006" key="3">
    <source>
        <dbReference type="Google" id="ProtNLM"/>
    </source>
</evidence>
<organism evidence="1 2">
    <name type="scientific">Archangium gephyra</name>
    <dbReference type="NCBI Taxonomy" id="48"/>
    <lineage>
        <taxon>Bacteria</taxon>
        <taxon>Pseudomonadati</taxon>
        <taxon>Myxococcota</taxon>
        <taxon>Myxococcia</taxon>
        <taxon>Myxococcales</taxon>
        <taxon>Cystobacterineae</taxon>
        <taxon>Archangiaceae</taxon>
        <taxon>Archangium</taxon>
    </lineage>
</organism>
<name>A0A2W5T9C9_9BACT</name>
<proteinExistence type="predicted"/>
<sequence>MTAAHSTVREALKTGTADAHRSLETAMNLTGANATRARYVQYLMALTSVHEALEPSLLADPELRALIDDLPTRARADAGRHDLASLGEAQHRRRFTAQLPMNTVAEKLGVLYVLEGSTLGGQVLRRELKSALGIHDESLRYVSGYGELTGPKWKHFLEALERGVTTDEARRQAVSAAQATFEALQAFFEAHEVRTA</sequence>
<accession>A0A2W5T9C9</accession>
<evidence type="ECO:0000313" key="2">
    <source>
        <dbReference type="Proteomes" id="UP000249061"/>
    </source>
</evidence>
<dbReference type="CDD" id="cd19166">
    <property type="entry name" value="HemeO-bac"/>
    <property type="match status" value="1"/>
</dbReference>
<dbReference type="Pfam" id="PF01126">
    <property type="entry name" value="Heme_oxygenase"/>
    <property type="match status" value="1"/>
</dbReference>
<gene>
    <name evidence="1" type="ORF">DI536_25920</name>
</gene>
<dbReference type="Proteomes" id="UP000249061">
    <property type="component" value="Unassembled WGS sequence"/>
</dbReference>
<protein>
    <recommendedName>
        <fullName evidence="3">Heme oxygenase</fullName>
    </recommendedName>
</protein>
<dbReference type="GO" id="GO:0006788">
    <property type="term" value="P:heme oxidation"/>
    <property type="evidence" value="ECO:0007669"/>
    <property type="project" value="InterPro"/>
</dbReference>
<dbReference type="InterPro" id="IPR016053">
    <property type="entry name" value="Haem_Oase-like"/>
</dbReference>
<dbReference type="SUPFAM" id="SSF48613">
    <property type="entry name" value="Heme oxygenase-like"/>
    <property type="match status" value="1"/>
</dbReference>
<dbReference type="AlphaFoldDB" id="A0A2W5T9C9"/>
<evidence type="ECO:0000313" key="1">
    <source>
        <dbReference type="EMBL" id="PZR08075.1"/>
    </source>
</evidence>
<dbReference type="GO" id="GO:0004392">
    <property type="term" value="F:heme oxygenase (decyclizing) activity"/>
    <property type="evidence" value="ECO:0007669"/>
    <property type="project" value="InterPro"/>
</dbReference>